<comment type="caution">
    <text evidence="1">The sequence shown here is derived from an EMBL/GenBank/DDBJ whole genome shotgun (WGS) entry which is preliminary data.</text>
</comment>
<reference evidence="1 2" key="1">
    <citation type="journal article" date="2021" name="Hortic Res">
        <title>High-quality reference genome and annotation aids understanding of berry development for evergreen blueberry (Vaccinium darrowii).</title>
        <authorList>
            <person name="Yu J."/>
            <person name="Hulse-Kemp A.M."/>
            <person name="Babiker E."/>
            <person name="Staton M."/>
        </authorList>
    </citation>
    <scope>NUCLEOTIDE SEQUENCE [LARGE SCALE GENOMIC DNA]</scope>
    <source>
        <strain evidence="2">cv. NJ 8807/NJ 8810</strain>
        <tissue evidence="1">Young leaf</tissue>
    </source>
</reference>
<accession>A0ACB7Z0J3</accession>
<evidence type="ECO:0000313" key="2">
    <source>
        <dbReference type="Proteomes" id="UP000828048"/>
    </source>
</evidence>
<dbReference type="EMBL" id="CM037153">
    <property type="protein sequence ID" value="KAH7859014.1"/>
    <property type="molecule type" value="Genomic_DNA"/>
</dbReference>
<name>A0ACB7Z0J3_9ERIC</name>
<protein>
    <submittedName>
        <fullName evidence="1">Uncharacterized protein</fullName>
    </submittedName>
</protein>
<sequence>MKKSDTQCASPFDNIAIGVFFSSFKSQTLYMECKEAHQTSNAFEQKIDGNVQVSTDSDKIMGNQRRVSSRLKCIYDSKRPHYGTSQMVSSQCSRGSINQVSVNMNHFVQKTPSTVITEEKSDDKKATQNIACNAFEAQNGSNVHIFMNSEQSVNNKESLVQRRVSPRLKNISESKRPYYGVARRKLLKPSRDEKNQETGKAKSDDKKATQNIACNAFEAQNGSNVHIFMNSEQSMNNKESSVQRRVSPRLKNISESKRPYYGVTRRKLLKPSRYEKNQETGNTNHLIAKSSPILSKRKDTNNGCTSELEHLEQNGLPKRTSGEVKNQGSTSDLTVLSGASCLVVSGNGFIDSKMVDPKWLGDGNIAPNADGKSAEAMVKETLRVYYRHYRHFVQLYEKHSKEIEVLKEEVKDMLIAAGVFKKFKDYNENFKETISNDVKGLLSLYEATYLKTHGEDILDDAFCFTKARLESLKPHLSPDLAEQVTHSLYQSLQRGMPRIETRSNISFYEKDPSRDEKLLRLVKIDFNRLQMLHKEELCHFSR</sequence>
<evidence type="ECO:0000313" key="1">
    <source>
        <dbReference type="EMBL" id="KAH7859014.1"/>
    </source>
</evidence>
<dbReference type="Proteomes" id="UP000828048">
    <property type="component" value="Chromosome 3"/>
</dbReference>
<organism evidence="1 2">
    <name type="scientific">Vaccinium darrowii</name>
    <dbReference type="NCBI Taxonomy" id="229202"/>
    <lineage>
        <taxon>Eukaryota</taxon>
        <taxon>Viridiplantae</taxon>
        <taxon>Streptophyta</taxon>
        <taxon>Embryophyta</taxon>
        <taxon>Tracheophyta</taxon>
        <taxon>Spermatophyta</taxon>
        <taxon>Magnoliopsida</taxon>
        <taxon>eudicotyledons</taxon>
        <taxon>Gunneridae</taxon>
        <taxon>Pentapetalae</taxon>
        <taxon>asterids</taxon>
        <taxon>Ericales</taxon>
        <taxon>Ericaceae</taxon>
        <taxon>Vaccinioideae</taxon>
        <taxon>Vaccinieae</taxon>
        <taxon>Vaccinium</taxon>
    </lineage>
</organism>
<gene>
    <name evidence="1" type="ORF">Vadar_030399</name>
</gene>
<proteinExistence type="predicted"/>
<keyword evidence="2" id="KW-1185">Reference proteome</keyword>